<evidence type="ECO:0000256" key="1">
    <source>
        <dbReference type="SAM" id="Phobius"/>
    </source>
</evidence>
<keyword evidence="1" id="KW-0812">Transmembrane</keyword>
<dbReference type="AlphaFoldDB" id="A0A560DFF3"/>
<accession>A0A560DFF3</accession>
<evidence type="ECO:0000313" key="3">
    <source>
        <dbReference type="Proteomes" id="UP000319949"/>
    </source>
</evidence>
<protein>
    <submittedName>
        <fullName evidence="2">Uncharacterized protein</fullName>
    </submittedName>
</protein>
<dbReference type="Proteomes" id="UP000319949">
    <property type="component" value="Unassembled WGS sequence"/>
</dbReference>
<reference evidence="2 3" key="1">
    <citation type="submission" date="2019-06" db="EMBL/GenBank/DDBJ databases">
        <title>Genomic Encyclopedia of Type Strains, Phase IV (KMG-V): Genome sequencing to study the core and pangenomes of soil and plant-associated prokaryotes.</title>
        <authorList>
            <person name="Whitman W."/>
        </authorList>
    </citation>
    <scope>NUCLEOTIDE SEQUENCE [LARGE SCALE GENOMIC DNA]</scope>
    <source>
        <strain evidence="2 3">BR 510</strain>
    </source>
</reference>
<name>A0A560DFF3_9BRAD</name>
<organism evidence="2 3">
    <name type="scientific">Bradyrhizobium stylosanthis</name>
    <dbReference type="NCBI Taxonomy" id="1803665"/>
    <lineage>
        <taxon>Bacteria</taxon>
        <taxon>Pseudomonadati</taxon>
        <taxon>Pseudomonadota</taxon>
        <taxon>Alphaproteobacteria</taxon>
        <taxon>Hyphomicrobiales</taxon>
        <taxon>Nitrobacteraceae</taxon>
        <taxon>Bradyrhizobium</taxon>
    </lineage>
</organism>
<keyword evidence="1" id="KW-0472">Membrane</keyword>
<feature type="transmembrane region" description="Helical" evidence="1">
    <location>
        <begin position="37"/>
        <end position="59"/>
    </location>
</feature>
<keyword evidence="3" id="KW-1185">Reference proteome</keyword>
<dbReference type="EMBL" id="VITK01000007">
    <property type="protein sequence ID" value="TWA95845.1"/>
    <property type="molecule type" value="Genomic_DNA"/>
</dbReference>
<gene>
    <name evidence="2" type="ORF">FBZ96_10735</name>
</gene>
<comment type="caution">
    <text evidence="2">The sequence shown here is derived from an EMBL/GenBank/DDBJ whole genome shotgun (WGS) entry which is preliminary data.</text>
</comment>
<dbReference type="OrthoDB" id="8253610at2"/>
<dbReference type="RefSeq" id="WP_082885224.1">
    <property type="nucleotide sequence ID" value="NZ_LVEM01000009.1"/>
</dbReference>
<evidence type="ECO:0000313" key="2">
    <source>
        <dbReference type="EMBL" id="TWA95845.1"/>
    </source>
</evidence>
<proteinExistence type="predicted"/>
<keyword evidence="1" id="KW-1133">Transmembrane helix</keyword>
<sequence>MKNNPITITAAATVAIGAAIFPTGAQARWHHGFPVAPVVGGLAAGALIGAALAAPHYYYGYEPVGSGLRCVFRRERFWDGWGWHVRRIEDCY</sequence>
<dbReference type="STRING" id="1803665.GCA_001641335_08169"/>